<proteinExistence type="inferred from homology"/>
<organism evidence="6 7">
    <name type="scientific">Lichenifustis flavocetrariae</name>
    <dbReference type="NCBI Taxonomy" id="2949735"/>
    <lineage>
        <taxon>Bacteria</taxon>
        <taxon>Pseudomonadati</taxon>
        <taxon>Pseudomonadota</taxon>
        <taxon>Alphaproteobacteria</taxon>
        <taxon>Hyphomicrobiales</taxon>
        <taxon>Lichenihabitantaceae</taxon>
        <taxon>Lichenifustis</taxon>
    </lineage>
</organism>
<keyword evidence="3" id="KW-0408">Iron</keyword>
<dbReference type="InterPro" id="IPR050884">
    <property type="entry name" value="CNP_phosphodiesterase-III"/>
</dbReference>
<evidence type="ECO:0000313" key="6">
    <source>
        <dbReference type="EMBL" id="MCW6510356.1"/>
    </source>
</evidence>
<reference evidence="6" key="1">
    <citation type="submission" date="2022-05" db="EMBL/GenBank/DDBJ databases">
        <authorList>
            <person name="Pankratov T."/>
        </authorList>
    </citation>
    <scope>NUCLEOTIDE SEQUENCE</scope>
    <source>
        <strain evidence="6">BP6-180914</strain>
    </source>
</reference>
<comment type="caution">
    <text evidence="6">The sequence shown here is derived from an EMBL/GenBank/DDBJ whole genome shotgun (WGS) entry which is preliminary data.</text>
</comment>
<keyword evidence="2" id="KW-0378">Hydrolase</keyword>
<dbReference type="AlphaFoldDB" id="A0AA41YXF6"/>
<evidence type="ECO:0000256" key="4">
    <source>
        <dbReference type="ARBA" id="ARBA00025742"/>
    </source>
</evidence>
<protein>
    <submittedName>
        <fullName evidence="6">Metallophosphoesterase</fullName>
    </submittedName>
</protein>
<dbReference type="PANTHER" id="PTHR42988">
    <property type="entry name" value="PHOSPHOHYDROLASE"/>
    <property type="match status" value="1"/>
</dbReference>
<evidence type="ECO:0000313" key="7">
    <source>
        <dbReference type="Proteomes" id="UP001165667"/>
    </source>
</evidence>
<dbReference type="Proteomes" id="UP001165667">
    <property type="component" value="Unassembled WGS sequence"/>
</dbReference>
<dbReference type="EMBL" id="JAMOIM010000015">
    <property type="protein sequence ID" value="MCW6510356.1"/>
    <property type="molecule type" value="Genomic_DNA"/>
</dbReference>
<dbReference type="GO" id="GO:0046872">
    <property type="term" value="F:metal ion binding"/>
    <property type="evidence" value="ECO:0007669"/>
    <property type="project" value="UniProtKB-KW"/>
</dbReference>
<evidence type="ECO:0000256" key="2">
    <source>
        <dbReference type="ARBA" id="ARBA00022801"/>
    </source>
</evidence>
<dbReference type="Gene3D" id="3.60.21.10">
    <property type="match status" value="1"/>
</dbReference>
<dbReference type="GO" id="GO:0016787">
    <property type="term" value="F:hydrolase activity"/>
    <property type="evidence" value="ECO:0007669"/>
    <property type="project" value="UniProtKB-KW"/>
</dbReference>
<dbReference type="InterPro" id="IPR029052">
    <property type="entry name" value="Metallo-depent_PP-like"/>
</dbReference>
<feature type="domain" description="Calcineurin-like phosphoesterase" evidence="5">
    <location>
        <begin position="5"/>
        <end position="228"/>
    </location>
</feature>
<dbReference type="Pfam" id="PF00149">
    <property type="entry name" value="Metallophos"/>
    <property type="match status" value="1"/>
</dbReference>
<keyword evidence="7" id="KW-1185">Reference proteome</keyword>
<comment type="similarity">
    <text evidence="4">Belongs to the cyclic nucleotide phosphodiesterase class-III family.</text>
</comment>
<gene>
    <name evidence="6" type="ORF">M8523_20265</name>
</gene>
<evidence type="ECO:0000256" key="1">
    <source>
        <dbReference type="ARBA" id="ARBA00022723"/>
    </source>
</evidence>
<evidence type="ECO:0000259" key="5">
    <source>
        <dbReference type="Pfam" id="PF00149"/>
    </source>
</evidence>
<evidence type="ECO:0000256" key="3">
    <source>
        <dbReference type="ARBA" id="ARBA00023004"/>
    </source>
</evidence>
<keyword evidence="1" id="KW-0479">Metal-binding</keyword>
<dbReference type="InterPro" id="IPR004843">
    <property type="entry name" value="Calcineurin-like_PHP"/>
</dbReference>
<sequence length="302" mass="32700">MTFLLAHLSDAHIGPLPKPRARELLGKRLTGYINWNRRGRLHDMAMLARLVADMQAQAPDHIAMTGDILNIGLTAEFPFARDWLASLGPTHDVSFVPGNHDAYTRSSAKHVSATFAPWVSDQPASGGAHEVEFPYLRRRGDIALIGLSSAIPTAPFLASGALGHEQRDIFDTLLAQASREKLATVVMVHHPPNEAGASTGRGLRDARKFEDIIARHGADLVIHGHNHRSSVALLEGPRGPVPVVGVESCSAVPGTPGHRAAYHLFRFERADAAWTITGLKRGFDPATGEFAMTRTLDLARGH</sequence>
<accession>A0AA41YXF6</accession>
<dbReference type="SUPFAM" id="SSF56300">
    <property type="entry name" value="Metallo-dependent phosphatases"/>
    <property type="match status" value="1"/>
</dbReference>
<name>A0AA41YXF6_9HYPH</name>
<dbReference type="PANTHER" id="PTHR42988:SF2">
    <property type="entry name" value="CYCLIC NUCLEOTIDE PHOSPHODIESTERASE CBUA0032-RELATED"/>
    <property type="match status" value="1"/>
</dbReference>
<dbReference type="RefSeq" id="WP_282586733.1">
    <property type="nucleotide sequence ID" value="NZ_JAMOIM010000015.1"/>
</dbReference>